<comment type="caution">
    <text evidence="2">The sequence shown here is derived from an EMBL/GenBank/DDBJ whole genome shotgun (WGS) entry which is preliminary data.</text>
</comment>
<evidence type="ECO:0000256" key="1">
    <source>
        <dbReference type="SAM" id="Coils"/>
    </source>
</evidence>
<evidence type="ECO:0000313" key="2">
    <source>
        <dbReference type="EMBL" id="KAL3385726.1"/>
    </source>
</evidence>
<dbReference type="PANTHER" id="PTHR13345">
    <property type="entry name" value="MEDIATOR OF RNA POLYMERASE II TRANSCRIPTION SUBUNIT 10"/>
    <property type="match status" value="1"/>
</dbReference>
<accession>A0ABD2VZ68</accession>
<keyword evidence="1" id="KW-0175">Coiled coil</keyword>
<keyword evidence="3" id="KW-1185">Reference proteome</keyword>
<dbReference type="CDD" id="cd23158">
    <property type="entry name" value="Prefoldin_UXT"/>
    <property type="match status" value="1"/>
</dbReference>
<reference evidence="2 3" key="1">
    <citation type="journal article" date="2024" name="bioRxiv">
        <title>A reference genome for Trichogramma kaykai: A tiny desert-dwelling parasitoid wasp with competing sex-ratio distorters.</title>
        <authorList>
            <person name="Culotta J."/>
            <person name="Lindsey A.R."/>
        </authorList>
    </citation>
    <scope>NUCLEOTIDE SEQUENCE [LARGE SCALE GENOMIC DNA]</scope>
    <source>
        <strain evidence="2 3">KSX58</strain>
    </source>
</reference>
<dbReference type="PANTHER" id="PTHR13345:SF9">
    <property type="entry name" value="PROTEIN UXT"/>
    <property type="match status" value="1"/>
</dbReference>
<name>A0ABD2VZ68_9HYME</name>
<dbReference type="Proteomes" id="UP001627154">
    <property type="component" value="Unassembled WGS sequence"/>
</dbReference>
<feature type="coiled-coil region" evidence="1">
    <location>
        <begin position="20"/>
        <end position="47"/>
    </location>
</feature>
<dbReference type="Pfam" id="PF02996">
    <property type="entry name" value="Prefoldin"/>
    <property type="match status" value="1"/>
</dbReference>
<evidence type="ECO:0008006" key="4">
    <source>
        <dbReference type="Google" id="ProtNLM"/>
    </source>
</evidence>
<dbReference type="AlphaFoldDB" id="A0ABD2VZ68"/>
<dbReference type="Gene3D" id="1.10.287.370">
    <property type="match status" value="1"/>
</dbReference>
<organism evidence="2 3">
    <name type="scientific">Trichogramma kaykai</name>
    <dbReference type="NCBI Taxonomy" id="54128"/>
    <lineage>
        <taxon>Eukaryota</taxon>
        <taxon>Metazoa</taxon>
        <taxon>Ecdysozoa</taxon>
        <taxon>Arthropoda</taxon>
        <taxon>Hexapoda</taxon>
        <taxon>Insecta</taxon>
        <taxon>Pterygota</taxon>
        <taxon>Neoptera</taxon>
        <taxon>Endopterygota</taxon>
        <taxon>Hymenoptera</taxon>
        <taxon>Apocrita</taxon>
        <taxon>Proctotrupomorpha</taxon>
        <taxon>Chalcidoidea</taxon>
        <taxon>Trichogrammatidae</taxon>
        <taxon>Trichogramma</taxon>
    </lineage>
</organism>
<dbReference type="InterPro" id="IPR004127">
    <property type="entry name" value="Prefoldin_subunit_alpha"/>
</dbReference>
<gene>
    <name evidence="2" type="ORF">TKK_018773</name>
</gene>
<protein>
    <recommendedName>
        <fullName evidence="4">Protein UXT homolog</fullName>
    </recommendedName>
</protein>
<sequence>MEALDPQIREKIVKFEEFINFKLKEDLRILEQQLDKKNTEVLEFQQLKDTIKVLKENKMDEKGFKTKVDIGQNIFMQAQVDDASKIMLNVGLGYYVEFTLDEALVLIDVRIKIFNKQIQNLKTEVAKTNAHIKCMLIGIRELQGLDPKTIDD</sequence>
<dbReference type="EMBL" id="JBJJXI010000153">
    <property type="protein sequence ID" value="KAL3385726.1"/>
    <property type="molecule type" value="Genomic_DNA"/>
</dbReference>
<dbReference type="NCBIfam" id="TIGR00293">
    <property type="entry name" value="prefoldin subunit alpha"/>
    <property type="match status" value="1"/>
</dbReference>
<dbReference type="SUPFAM" id="SSF46579">
    <property type="entry name" value="Prefoldin"/>
    <property type="match status" value="1"/>
</dbReference>
<proteinExistence type="predicted"/>
<evidence type="ECO:0000313" key="3">
    <source>
        <dbReference type="Proteomes" id="UP001627154"/>
    </source>
</evidence>
<dbReference type="InterPro" id="IPR009053">
    <property type="entry name" value="Prefoldin"/>
</dbReference>